<accession>A0A5D2R0J3</accession>
<name>A0A5D2R0J3_GOSTO</name>
<evidence type="ECO:0000313" key="1">
    <source>
        <dbReference type="EMBL" id="TYI33983.1"/>
    </source>
</evidence>
<keyword evidence="2" id="KW-1185">Reference proteome</keyword>
<organism evidence="1 2">
    <name type="scientific">Gossypium tomentosum</name>
    <name type="common">Hawaiian cotton</name>
    <name type="synonym">Gossypium sandvicense</name>
    <dbReference type="NCBI Taxonomy" id="34277"/>
    <lineage>
        <taxon>Eukaryota</taxon>
        <taxon>Viridiplantae</taxon>
        <taxon>Streptophyta</taxon>
        <taxon>Embryophyta</taxon>
        <taxon>Tracheophyta</taxon>
        <taxon>Spermatophyta</taxon>
        <taxon>Magnoliopsida</taxon>
        <taxon>eudicotyledons</taxon>
        <taxon>Gunneridae</taxon>
        <taxon>Pentapetalae</taxon>
        <taxon>rosids</taxon>
        <taxon>malvids</taxon>
        <taxon>Malvales</taxon>
        <taxon>Malvaceae</taxon>
        <taxon>Malvoideae</taxon>
        <taxon>Gossypium</taxon>
    </lineage>
</organism>
<evidence type="ECO:0000313" key="2">
    <source>
        <dbReference type="Proteomes" id="UP000322667"/>
    </source>
</evidence>
<sequence length="146" mass="16810">MGILPLTLNKKNRELPCSLSLSLLFYFLPRFQKNPSLPPFNRRATTTLGGRRYTKMGSFSSPLFYLLEASSKNEKTRICIKNKRNIKEARKRKTKIKRTKSEINLLCVFCVEVVENEGRETLAKTWSGVYRDPVWSADVGVEFVVC</sequence>
<dbReference type="EMBL" id="CM017613">
    <property type="protein sequence ID" value="TYI33983.1"/>
    <property type="molecule type" value="Genomic_DNA"/>
</dbReference>
<gene>
    <name evidence="1" type="ORF">ES332_A04G171400v1</name>
</gene>
<reference evidence="1 2" key="1">
    <citation type="submission" date="2019-07" db="EMBL/GenBank/DDBJ databases">
        <title>WGS assembly of Gossypium tomentosum.</title>
        <authorList>
            <person name="Chen Z.J."/>
            <person name="Sreedasyam A."/>
            <person name="Ando A."/>
            <person name="Song Q."/>
            <person name="De L."/>
            <person name="Hulse-Kemp A."/>
            <person name="Ding M."/>
            <person name="Ye W."/>
            <person name="Kirkbride R."/>
            <person name="Jenkins J."/>
            <person name="Plott C."/>
            <person name="Lovell J."/>
            <person name="Lin Y.-M."/>
            <person name="Vaughn R."/>
            <person name="Liu B."/>
            <person name="Li W."/>
            <person name="Simpson S."/>
            <person name="Scheffler B."/>
            <person name="Saski C."/>
            <person name="Grover C."/>
            <person name="Hu G."/>
            <person name="Conover J."/>
            <person name="Carlson J."/>
            <person name="Shu S."/>
            <person name="Boston L."/>
            <person name="Williams M."/>
            <person name="Peterson D."/>
            <person name="Mcgee K."/>
            <person name="Jones D."/>
            <person name="Wendel J."/>
            <person name="Stelly D."/>
            <person name="Grimwood J."/>
            <person name="Schmutz J."/>
        </authorList>
    </citation>
    <scope>NUCLEOTIDE SEQUENCE [LARGE SCALE GENOMIC DNA]</scope>
    <source>
        <strain evidence="1">7179.01</strain>
    </source>
</reference>
<proteinExistence type="predicted"/>
<dbReference type="AlphaFoldDB" id="A0A5D2R0J3"/>
<dbReference type="Proteomes" id="UP000322667">
    <property type="component" value="Chromosome A04"/>
</dbReference>
<protein>
    <submittedName>
        <fullName evidence="1">Uncharacterized protein</fullName>
    </submittedName>
</protein>